<dbReference type="SMART" id="SM00175">
    <property type="entry name" value="RAB"/>
    <property type="match status" value="1"/>
</dbReference>
<dbReference type="PROSITE" id="PS51419">
    <property type="entry name" value="RAB"/>
    <property type="match status" value="1"/>
</dbReference>
<dbReference type="InterPro" id="IPR027417">
    <property type="entry name" value="P-loop_NTPase"/>
</dbReference>
<dbReference type="SMART" id="SM00174">
    <property type="entry name" value="RHO"/>
    <property type="match status" value="1"/>
</dbReference>
<dbReference type="CDD" id="cd01861">
    <property type="entry name" value="Rab6"/>
    <property type="match status" value="1"/>
</dbReference>
<proteinExistence type="predicted"/>
<keyword evidence="1" id="KW-0547">Nucleotide-binding</keyword>
<dbReference type="SMART" id="SM00173">
    <property type="entry name" value="RAS"/>
    <property type="match status" value="1"/>
</dbReference>
<gene>
    <name evidence="3" type="ORF">ADUPG1_009281</name>
</gene>
<dbReference type="PROSITE" id="PS51420">
    <property type="entry name" value="RHO"/>
    <property type="match status" value="1"/>
</dbReference>
<dbReference type="EMBL" id="BQXS01011183">
    <property type="protein sequence ID" value="GKT36286.1"/>
    <property type="molecule type" value="Genomic_DNA"/>
</dbReference>
<dbReference type="InterPro" id="IPR050227">
    <property type="entry name" value="Rab"/>
</dbReference>
<dbReference type="InterPro" id="IPR001806">
    <property type="entry name" value="Small_GTPase"/>
</dbReference>
<dbReference type="InterPro" id="IPR005225">
    <property type="entry name" value="Small_GTP-bd"/>
</dbReference>
<sequence length="207" mass="22900">MEANDEIVVLEMTKYKLVFLGQGSAGKTSIINRFIYSRFDVLYHPTLGLDFLSKSVYLEDRVVNLQIWDTAGQEKFKALAASYVRDCVGAIVVYDITSRESFDSVRDWVEIVREKRGDEASIFIVGNKIDLEAARKVDQVEGKALAEELGCQFDEVSAKQDANIASMMKKVACSLADEEAMEDTSCDNVAAIDTIYETSGKDSGCGC</sequence>
<dbReference type="NCBIfam" id="TIGR00231">
    <property type="entry name" value="small_GTP"/>
    <property type="match status" value="1"/>
</dbReference>
<dbReference type="SUPFAM" id="SSF52540">
    <property type="entry name" value="P-loop containing nucleoside triphosphate hydrolases"/>
    <property type="match status" value="1"/>
</dbReference>
<dbReference type="Proteomes" id="UP001057375">
    <property type="component" value="Unassembled WGS sequence"/>
</dbReference>
<reference evidence="3" key="1">
    <citation type="submission" date="2022-03" db="EMBL/GenBank/DDBJ databases">
        <title>Draft genome sequence of Aduncisulcus paluster, a free-living microaerophilic Fornicata.</title>
        <authorList>
            <person name="Yuyama I."/>
            <person name="Kume K."/>
            <person name="Tamura T."/>
            <person name="Inagaki Y."/>
            <person name="Hashimoto T."/>
        </authorList>
    </citation>
    <scope>NUCLEOTIDE SEQUENCE</scope>
    <source>
        <strain evidence="3">NY0171</strain>
    </source>
</reference>
<protein>
    <submittedName>
        <fullName evidence="3">Small GTPase like protein</fullName>
    </submittedName>
</protein>
<evidence type="ECO:0000256" key="1">
    <source>
        <dbReference type="ARBA" id="ARBA00022741"/>
    </source>
</evidence>
<keyword evidence="2" id="KW-0342">GTP-binding</keyword>
<evidence type="ECO:0000313" key="4">
    <source>
        <dbReference type="Proteomes" id="UP001057375"/>
    </source>
</evidence>
<accession>A0ABQ5KW97</accession>
<dbReference type="SMART" id="SM00176">
    <property type="entry name" value="RAN"/>
    <property type="match status" value="1"/>
</dbReference>
<organism evidence="3 4">
    <name type="scientific">Aduncisulcus paluster</name>
    <dbReference type="NCBI Taxonomy" id="2918883"/>
    <lineage>
        <taxon>Eukaryota</taxon>
        <taxon>Metamonada</taxon>
        <taxon>Carpediemonas-like organisms</taxon>
        <taxon>Aduncisulcus</taxon>
    </lineage>
</organism>
<comment type="caution">
    <text evidence="3">The sequence shown here is derived from an EMBL/GenBank/DDBJ whole genome shotgun (WGS) entry which is preliminary data.</text>
</comment>
<evidence type="ECO:0000313" key="3">
    <source>
        <dbReference type="EMBL" id="GKT36286.1"/>
    </source>
</evidence>
<name>A0ABQ5KW97_9EUKA</name>
<keyword evidence="4" id="KW-1185">Reference proteome</keyword>
<dbReference type="Gene3D" id="3.40.50.300">
    <property type="entry name" value="P-loop containing nucleotide triphosphate hydrolases"/>
    <property type="match status" value="1"/>
</dbReference>
<dbReference type="PROSITE" id="PS51421">
    <property type="entry name" value="RAS"/>
    <property type="match status" value="1"/>
</dbReference>
<dbReference type="PANTHER" id="PTHR47977">
    <property type="entry name" value="RAS-RELATED PROTEIN RAB"/>
    <property type="match status" value="1"/>
</dbReference>
<evidence type="ECO:0000256" key="2">
    <source>
        <dbReference type="ARBA" id="ARBA00023134"/>
    </source>
</evidence>
<dbReference type="PRINTS" id="PR00449">
    <property type="entry name" value="RASTRNSFRMNG"/>
</dbReference>
<dbReference type="Pfam" id="PF00071">
    <property type="entry name" value="Ras"/>
    <property type="match status" value="1"/>
</dbReference>